<dbReference type="EMBL" id="JAENHO010000003">
    <property type="protein sequence ID" value="MBL7254933.1"/>
    <property type="molecule type" value="Genomic_DNA"/>
</dbReference>
<name>A0ABS1VJQ9_9ACTN</name>
<evidence type="ECO:0000256" key="1">
    <source>
        <dbReference type="SAM" id="SignalP"/>
    </source>
</evidence>
<feature type="signal peptide" evidence="1">
    <location>
        <begin position="1"/>
        <end position="28"/>
    </location>
</feature>
<keyword evidence="1" id="KW-0732">Signal</keyword>
<gene>
    <name evidence="2" type="ORF">JKJ07_11475</name>
</gene>
<accession>A0ABS1VJQ9</accession>
<protein>
    <submittedName>
        <fullName evidence="2">Uncharacterized protein</fullName>
    </submittedName>
</protein>
<keyword evidence="3" id="KW-1185">Reference proteome</keyword>
<dbReference type="Proteomes" id="UP000598996">
    <property type="component" value="Unassembled WGS sequence"/>
</dbReference>
<sequence>MSRTTRKAKVLTAAGVASALVASGAAWAAWRMSGQARATATVGTVIPLRGKGVLPFGAALYPGTKTRLRVQITNDNSFPVAVYRVAQGSTPVEADAAHAAAGCVNTGVVLVRPSYPVAWNIGPRKSSIFQIDGAVKMTNASNSACQGATFTIPLLLTGKVTAQ</sequence>
<organism evidence="2 3">
    <name type="scientific">Paractinoplanes lichenicola</name>
    <dbReference type="NCBI Taxonomy" id="2802976"/>
    <lineage>
        <taxon>Bacteria</taxon>
        <taxon>Bacillati</taxon>
        <taxon>Actinomycetota</taxon>
        <taxon>Actinomycetes</taxon>
        <taxon>Micromonosporales</taxon>
        <taxon>Micromonosporaceae</taxon>
        <taxon>Paractinoplanes</taxon>
    </lineage>
</organism>
<feature type="chain" id="PRO_5046030882" evidence="1">
    <location>
        <begin position="29"/>
        <end position="163"/>
    </location>
</feature>
<evidence type="ECO:0000313" key="3">
    <source>
        <dbReference type="Proteomes" id="UP000598996"/>
    </source>
</evidence>
<reference evidence="2 3" key="1">
    <citation type="submission" date="2021-01" db="EMBL/GenBank/DDBJ databases">
        <title>Actinoplanes sp. nov. LDG1-01 isolated from lichen.</title>
        <authorList>
            <person name="Saeng-In P."/>
            <person name="Phongsopitanun W."/>
            <person name="Kanchanasin P."/>
            <person name="Yuki M."/>
            <person name="Kudo T."/>
            <person name="Ohkuma M."/>
            <person name="Tanasupawat S."/>
        </authorList>
    </citation>
    <scope>NUCLEOTIDE SEQUENCE [LARGE SCALE GENOMIC DNA]</scope>
    <source>
        <strain evidence="2 3">LDG1-01</strain>
    </source>
</reference>
<proteinExistence type="predicted"/>
<comment type="caution">
    <text evidence="2">The sequence shown here is derived from an EMBL/GenBank/DDBJ whole genome shotgun (WGS) entry which is preliminary data.</text>
</comment>
<dbReference type="RefSeq" id="WP_202991437.1">
    <property type="nucleotide sequence ID" value="NZ_JAENHO010000003.1"/>
</dbReference>
<evidence type="ECO:0000313" key="2">
    <source>
        <dbReference type="EMBL" id="MBL7254933.1"/>
    </source>
</evidence>